<keyword evidence="1" id="KW-1133">Transmembrane helix</keyword>
<sequence length="113" mass="11787">MAGIRRAAKGTGRFLREVAGETVAEMVLGLLACVLLGGLALLVYLSWSLSPRATLAGAGLLTLLLAHGAWAAYRDAGKKHRRRGVAAVTTTVFTSAAVTAAFLLFYATDCGCF</sequence>
<feature type="transmembrane region" description="Helical" evidence="1">
    <location>
        <begin position="85"/>
        <end position="107"/>
    </location>
</feature>
<evidence type="ECO:0000313" key="3">
    <source>
        <dbReference type="Proteomes" id="UP000326178"/>
    </source>
</evidence>
<dbReference type="Proteomes" id="UP000326178">
    <property type="component" value="Chromosome"/>
</dbReference>
<proteinExistence type="predicted"/>
<keyword evidence="3" id="KW-1185">Reference proteome</keyword>
<feature type="transmembrane region" description="Helical" evidence="1">
    <location>
        <begin position="23"/>
        <end position="47"/>
    </location>
</feature>
<dbReference type="RefSeq" id="WP_150485960.1">
    <property type="nucleotide sequence ID" value="NZ_BMUV01000011.1"/>
</dbReference>
<dbReference type="KEGG" id="snk:CP967_00235"/>
<evidence type="ECO:0000256" key="1">
    <source>
        <dbReference type="SAM" id="Phobius"/>
    </source>
</evidence>
<feature type="transmembrane region" description="Helical" evidence="1">
    <location>
        <begin position="53"/>
        <end position="73"/>
    </location>
</feature>
<organism evidence="2 3">
    <name type="scientific">Streptomyces nitrosporeus</name>
    <dbReference type="NCBI Taxonomy" id="28894"/>
    <lineage>
        <taxon>Bacteria</taxon>
        <taxon>Bacillati</taxon>
        <taxon>Actinomycetota</taxon>
        <taxon>Actinomycetes</taxon>
        <taxon>Kitasatosporales</taxon>
        <taxon>Streptomycetaceae</taxon>
        <taxon>Streptomyces</taxon>
    </lineage>
</organism>
<dbReference type="EMBL" id="CP023702">
    <property type="protein sequence ID" value="QEU70601.1"/>
    <property type="molecule type" value="Genomic_DNA"/>
</dbReference>
<reference evidence="2 3" key="1">
    <citation type="submission" date="2017-09" db="EMBL/GenBank/DDBJ databases">
        <authorList>
            <person name="Lee N."/>
            <person name="Cho B.-K."/>
        </authorList>
    </citation>
    <scope>NUCLEOTIDE SEQUENCE [LARGE SCALE GENOMIC DNA]</scope>
    <source>
        <strain evidence="2 3">ATCC 12769</strain>
    </source>
</reference>
<protein>
    <submittedName>
        <fullName evidence="2">Lysine transporter LysE</fullName>
    </submittedName>
</protein>
<name>A0A5J6F356_9ACTN</name>
<keyword evidence="1" id="KW-0812">Transmembrane</keyword>
<keyword evidence="1" id="KW-0472">Membrane</keyword>
<evidence type="ECO:0000313" key="2">
    <source>
        <dbReference type="EMBL" id="QEU70601.1"/>
    </source>
</evidence>
<accession>A0A5J6F356</accession>
<dbReference type="AlphaFoldDB" id="A0A5J6F356"/>
<gene>
    <name evidence="2" type="ORF">CP967_00235</name>
</gene>